<comment type="subcellular location">
    <subcellularLocation>
        <location evidence="1 14">Cell outer membrane</location>
        <topology evidence="1 14">Multi-pass membrane protein</topology>
    </subcellularLocation>
</comment>
<dbReference type="Pfam" id="PF00593">
    <property type="entry name" value="TonB_dep_Rec_b-barrel"/>
    <property type="match status" value="1"/>
</dbReference>
<comment type="similarity">
    <text evidence="2 14 15">Belongs to the TonB-dependent receptor family.</text>
</comment>
<name>A0A6N6MTB2_9HYPH</name>
<keyword evidence="4 14" id="KW-1134">Transmembrane beta strand</keyword>
<dbReference type="RefSeq" id="WP_150962900.1">
    <property type="nucleotide sequence ID" value="NZ_VZZJ01000006.1"/>
</dbReference>
<feature type="domain" description="TonB-dependent receptor plug" evidence="18">
    <location>
        <begin position="106"/>
        <end position="208"/>
    </location>
</feature>
<keyword evidence="9" id="KW-0406">Ion transport</keyword>
<protein>
    <submittedName>
        <fullName evidence="19">TonB-dependent siderophore receptor</fullName>
    </submittedName>
</protein>
<reference evidence="19 20" key="1">
    <citation type="submission" date="2019-09" db="EMBL/GenBank/DDBJ databases">
        <title>YIM 132548 draft genome.</title>
        <authorList>
            <person name="Jiang L."/>
        </authorList>
    </citation>
    <scope>NUCLEOTIDE SEQUENCE [LARGE SCALE GENOMIC DNA]</scope>
    <source>
        <strain evidence="19 20">YIM 132548</strain>
    </source>
</reference>
<dbReference type="GO" id="GO:0009279">
    <property type="term" value="C:cell outer membrane"/>
    <property type="evidence" value="ECO:0007669"/>
    <property type="project" value="UniProtKB-SubCell"/>
</dbReference>
<dbReference type="Proteomes" id="UP000441523">
    <property type="component" value="Unassembled WGS sequence"/>
</dbReference>
<evidence type="ECO:0000256" key="15">
    <source>
        <dbReference type="RuleBase" id="RU003357"/>
    </source>
</evidence>
<feature type="signal peptide" evidence="16">
    <location>
        <begin position="1"/>
        <end position="35"/>
    </location>
</feature>
<evidence type="ECO:0000256" key="1">
    <source>
        <dbReference type="ARBA" id="ARBA00004571"/>
    </source>
</evidence>
<dbReference type="EMBL" id="VZZJ01000006">
    <property type="protein sequence ID" value="KAB1073857.1"/>
    <property type="molecule type" value="Genomic_DNA"/>
</dbReference>
<evidence type="ECO:0000256" key="13">
    <source>
        <dbReference type="ARBA" id="ARBA00023237"/>
    </source>
</evidence>
<proteinExistence type="inferred from homology"/>
<evidence type="ECO:0000259" key="17">
    <source>
        <dbReference type="Pfam" id="PF00593"/>
    </source>
</evidence>
<evidence type="ECO:0000256" key="5">
    <source>
        <dbReference type="ARBA" id="ARBA00022496"/>
    </source>
</evidence>
<dbReference type="Pfam" id="PF07715">
    <property type="entry name" value="Plug"/>
    <property type="match status" value="1"/>
</dbReference>
<dbReference type="InterPro" id="IPR036942">
    <property type="entry name" value="Beta-barrel_TonB_sf"/>
</dbReference>
<evidence type="ECO:0000256" key="8">
    <source>
        <dbReference type="ARBA" id="ARBA00023004"/>
    </source>
</evidence>
<evidence type="ECO:0000313" key="19">
    <source>
        <dbReference type="EMBL" id="KAB1073857.1"/>
    </source>
</evidence>
<keyword evidence="6 14" id="KW-0812">Transmembrane</keyword>
<keyword evidence="11 14" id="KW-0472">Membrane</keyword>
<dbReference type="FunFam" id="2.170.130.10:FF:000001">
    <property type="entry name" value="Catecholate siderophore TonB-dependent receptor"/>
    <property type="match status" value="1"/>
</dbReference>
<dbReference type="PANTHER" id="PTHR32552">
    <property type="entry name" value="FERRICHROME IRON RECEPTOR-RELATED"/>
    <property type="match status" value="1"/>
</dbReference>
<dbReference type="GO" id="GO:0015344">
    <property type="term" value="F:siderophore uptake transmembrane transporter activity"/>
    <property type="evidence" value="ECO:0007669"/>
    <property type="project" value="TreeGrafter"/>
</dbReference>
<evidence type="ECO:0000256" key="2">
    <source>
        <dbReference type="ARBA" id="ARBA00009810"/>
    </source>
</evidence>
<keyword evidence="5" id="KW-0410">Iron transport</keyword>
<dbReference type="NCBIfam" id="TIGR01783">
    <property type="entry name" value="TonB-siderophor"/>
    <property type="match status" value="1"/>
</dbReference>
<dbReference type="Gene3D" id="2.170.130.10">
    <property type="entry name" value="TonB-dependent receptor, plug domain"/>
    <property type="match status" value="1"/>
</dbReference>
<evidence type="ECO:0000256" key="14">
    <source>
        <dbReference type="PROSITE-ProRule" id="PRU01360"/>
    </source>
</evidence>
<evidence type="ECO:0000256" key="11">
    <source>
        <dbReference type="ARBA" id="ARBA00023136"/>
    </source>
</evidence>
<evidence type="ECO:0000256" key="4">
    <source>
        <dbReference type="ARBA" id="ARBA00022452"/>
    </source>
</evidence>
<sequence length="756" mass="82208">MRTVHSVFSQQRRNAVARITLTGVSLASLTVAAFAQDATSPRRGVSSPPAEATVQLQELNVEGTGRGNGLGGLGGGAVRAVESPTGPVDGYVATRSATATKTNTPLIETPQSISVVGRQQIDAQKAQTLTQATQYVPGLYSGTFGADSRLDYFTLRGFVASDYGLYRDGLQLLNYGFAYFRTDTFGLERIEVLRGPAAVLFGAGTPGGLINQVTKRPPLDPLRYIEVGGGAFGQGGFGYAAFDVGGPSDADGHWFYRLTGIGRVGGNQVEGAPEDRGYIAPAITYKPDGATKLTILTSFQYDNAAVTANFLPYSGTVRPNLSGFRIPRSLNVGDANLNTFRREQALAGYEFEHAFNETWTFRQNLRYSFVDSFQNSYIGNGYTAGTAETSLSRYQFRDSARAALFQVDNQAEARFFDGFFRHDLLLGLDYKNYNLHDNQASTFPGPDLNLLFPVSGLRVATPSPYLINANSFEQLGLYAQDQIKLTDQLSLVLGLRQDFADNRIRNLLTPSASNGRSDNALTYRTALIYNFDFGLAPYVSYSTSFQPQIGTDVTGQGFRPETGDQIEGGVKFEPPGQGYFLTLAGFDIQRQGVLVPNPASPFFSIQSGIVRSTGFEAQLTVNLAEGLNAVAAFTTYDLVTTRDADPARVGRTPTNIPETFASAFFDYTIPVGEWRGFGFGGGVRYIGSSFADVANTLKVSDYVLFDAQVHYNWENWRIAVNATNIGDRRFVSSCQSTTACFYGDARRVVASLSYKW</sequence>
<keyword evidence="3 14" id="KW-0813">Transport</keyword>
<dbReference type="InterPro" id="IPR039426">
    <property type="entry name" value="TonB-dep_rcpt-like"/>
</dbReference>
<keyword evidence="13 14" id="KW-0998">Cell outer membrane</keyword>
<dbReference type="InterPro" id="IPR000531">
    <property type="entry name" value="Beta-barrel_TonB"/>
</dbReference>
<dbReference type="GO" id="GO:0015891">
    <property type="term" value="P:siderophore transport"/>
    <property type="evidence" value="ECO:0007669"/>
    <property type="project" value="InterPro"/>
</dbReference>
<dbReference type="AlphaFoldDB" id="A0A6N6MTB2"/>
<evidence type="ECO:0000256" key="9">
    <source>
        <dbReference type="ARBA" id="ARBA00023065"/>
    </source>
</evidence>
<keyword evidence="10 15" id="KW-0798">TonB box</keyword>
<keyword evidence="7 16" id="KW-0732">Signal</keyword>
<evidence type="ECO:0000256" key="10">
    <source>
        <dbReference type="ARBA" id="ARBA00023077"/>
    </source>
</evidence>
<dbReference type="Gene3D" id="2.40.170.20">
    <property type="entry name" value="TonB-dependent receptor, beta-barrel domain"/>
    <property type="match status" value="1"/>
</dbReference>
<comment type="caution">
    <text evidence="19">The sequence shown here is derived from an EMBL/GenBank/DDBJ whole genome shotgun (WGS) entry which is preliminary data.</text>
</comment>
<evidence type="ECO:0000256" key="3">
    <source>
        <dbReference type="ARBA" id="ARBA00022448"/>
    </source>
</evidence>
<evidence type="ECO:0000256" key="7">
    <source>
        <dbReference type="ARBA" id="ARBA00022729"/>
    </source>
</evidence>
<evidence type="ECO:0000256" key="6">
    <source>
        <dbReference type="ARBA" id="ARBA00022692"/>
    </source>
</evidence>
<dbReference type="InterPro" id="IPR010105">
    <property type="entry name" value="TonB_sidphr_rcpt"/>
</dbReference>
<dbReference type="PROSITE" id="PS52016">
    <property type="entry name" value="TONB_DEPENDENT_REC_3"/>
    <property type="match status" value="1"/>
</dbReference>
<keyword evidence="12 19" id="KW-0675">Receptor</keyword>
<dbReference type="InterPro" id="IPR012910">
    <property type="entry name" value="Plug_dom"/>
</dbReference>
<dbReference type="PANTHER" id="PTHR32552:SF68">
    <property type="entry name" value="FERRICHROME OUTER MEMBRANE TRANSPORTER_PHAGE RECEPTOR"/>
    <property type="match status" value="1"/>
</dbReference>
<keyword evidence="20" id="KW-1185">Reference proteome</keyword>
<dbReference type="InterPro" id="IPR037066">
    <property type="entry name" value="Plug_dom_sf"/>
</dbReference>
<dbReference type="GO" id="GO:0038023">
    <property type="term" value="F:signaling receptor activity"/>
    <property type="evidence" value="ECO:0007669"/>
    <property type="project" value="InterPro"/>
</dbReference>
<organism evidence="19 20">
    <name type="scientific">Methylobacterium planeticum</name>
    <dbReference type="NCBI Taxonomy" id="2615211"/>
    <lineage>
        <taxon>Bacteria</taxon>
        <taxon>Pseudomonadati</taxon>
        <taxon>Pseudomonadota</taxon>
        <taxon>Alphaproteobacteria</taxon>
        <taxon>Hyphomicrobiales</taxon>
        <taxon>Methylobacteriaceae</taxon>
        <taxon>Methylobacterium</taxon>
    </lineage>
</organism>
<feature type="domain" description="TonB-dependent receptor-like beta-barrel" evidence="17">
    <location>
        <begin position="298"/>
        <end position="725"/>
    </location>
</feature>
<gene>
    <name evidence="19" type="ORF">F6X51_08945</name>
</gene>
<evidence type="ECO:0000256" key="12">
    <source>
        <dbReference type="ARBA" id="ARBA00023170"/>
    </source>
</evidence>
<dbReference type="CDD" id="cd01347">
    <property type="entry name" value="ligand_gated_channel"/>
    <property type="match status" value="1"/>
</dbReference>
<evidence type="ECO:0000256" key="16">
    <source>
        <dbReference type="SAM" id="SignalP"/>
    </source>
</evidence>
<keyword evidence="8" id="KW-0408">Iron</keyword>
<dbReference type="SUPFAM" id="SSF56935">
    <property type="entry name" value="Porins"/>
    <property type="match status" value="1"/>
</dbReference>
<feature type="chain" id="PRO_5026887124" evidence="16">
    <location>
        <begin position="36"/>
        <end position="756"/>
    </location>
</feature>
<accession>A0A6N6MTB2</accession>
<evidence type="ECO:0000313" key="20">
    <source>
        <dbReference type="Proteomes" id="UP000441523"/>
    </source>
</evidence>
<evidence type="ECO:0000259" key="18">
    <source>
        <dbReference type="Pfam" id="PF07715"/>
    </source>
</evidence>